<feature type="transmembrane region" description="Helical" evidence="1">
    <location>
        <begin position="66"/>
        <end position="83"/>
    </location>
</feature>
<sequence>MSNFHSPPEKSSLPGQDNPELNQVPCPVIESENISATRSDFLRFLGIVSAVGLLVGLLLFANGLSAITITLITLALIIMALCWRYPRQGLWVFLIYLPFAGTISYWVGNDHYLFHLAKDGLYIPALIGLVVELRKKSYP</sequence>
<name>A0A1J1JIA3_PLAAG</name>
<dbReference type="AlphaFoldDB" id="A0A1J1JIA3"/>
<proteinExistence type="predicted"/>
<gene>
    <name evidence="2" type="ORF">PLAM_2761</name>
</gene>
<keyword evidence="1" id="KW-1133">Transmembrane helix</keyword>
<dbReference type="EMBL" id="LO018304">
    <property type="protein sequence ID" value="CUM60727.1"/>
    <property type="molecule type" value="Genomic_DNA"/>
</dbReference>
<evidence type="ECO:0000313" key="2">
    <source>
        <dbReference type="EMBL" id="CUM60727.1"/>
    </source>
</evidence>
<organism evidence="2">
    <name type="scientific">Planktothrix agardhii</name>
    <name type="common">Oscillatoria agardhii</name>
    <dbReference type="NCBI Taxonomy" id="1160"/>
    <lineage>
        <taxon>Bacteria</taxon>
        <taxon>Bacillati</taxon>
        <taxon>Cyanobacteriota</taxon>
        <taxon>Cyanophyceae</taxon>
        <taxon>Oscillatoriophycideae</taxon>
        <taxon>Oscillatoriales</taxon>
        <taxon>Microcoleaceae</taxon>
        <taxon>Planktothrix</taxon>
    </lineage>
</organism>
<keyword evidence="1" id="KW-0472">Membrane</keyword>
<reference evidence="2" key="1">
    <citation type="submission" date="2015-09" db="EMBL/GenBank/DDBJ databases">
        <authorList>
            <person name="Jackson K.R."/>
            <person name="Lunt B.L."/>
            <person name="Fisher J.N.B."/>
            <person name="Gardner A.V."/>
            <person name="Bailey M.E."/>
            <person name="Deus L.M."/>
            <person name="Earl A.S."/>
            <person name="Gibby P.D."/>
            <person name="Hartmann K.A."/>
            <person name="Liu J.E."/>
            <person name="Manci A.M."/>
            <person name="Nielsen D.A."/>
            <person name="Solomon M.B."/>
            <person name="Breakwell D.P."/>
            <person name="Burnett S.H."/>
            <person name="Grose J.H."/>
        </authorList>
    </citation>
    <scope>NUCLEOTIDE SEQUENCE</scope>
    <source>
        <strain evidence="2">7805</strain>
    </source>
</reference>
<accession>A0A1J1JIA3</accession>
<feature type="transmembrane region" description="Helical" evidence="1">
    <location>
        <begin position="90"/>
        <end position="107"/>
    </location>
</feature>
<feature type="transmembrane region" description="Helical" evidence="1">
    <location>
        <begin position="41"/>
        <end position="60"/>
    </location>
</feature>
<keyword evidence="1" id="KW-0812">Transmembrane</keyword>
<evidence type="ECO:0000256" key="1">
    <source>
        <dbReference type="SAM" id="Phobius"/>
    </source>
</evidence>
<protein>
    <submittedName>
        <fullName evidence="2">Uncharacterized protein</fullName>
    </submittedName>
</protein>